<gene>
    <name evidence="9" type="ORF">IW252_000233</name>
</gene>
<dbReference type="FunFam" id="3.40.390.10:FF:000009">
    <property type="entry name" value="Oligopeptidase A"/>
    <property type="match status" value="1"/>
</dbReference>
<dbReference type="AlphaFoldDB" id="A0A931GHQ1"/>
<keyword evidence="3 7" id="KW-0479">Metal-binding</keyword>
<dbReference type="InterPro" id="IPR045090">
    <property type="entry name" value="Pept_M3A_M3B"/>
</dbReference>
<dbReference type="InterPro" id="IPR024079">
    <property type="entry name" value="MetalloPept_cat_dom_sf"/>
</dbReference>
<dbReference type="EC" id="3.4.15.5" evidence="9"/>
<dbReference type="GO" id="GO:0046872">
    <property type="term" value="F:metal ion binding"/>
    <property type="evidence" value="ECO:0007669"/>
    <property type="project" value="UniProtKB-UniRule"/>
</dbReference>
<dbReference type="PANTHER" id="PTHR43660:SF1">
    <property type="entry name" value="DIPEPTIDYL CARBOXYPEPTIDASE"/>
    <property type="match status" value="1"/>
</dbReference>
<keyword evidence="9" id="KW-0121">Carboxypeptidase</keyword>
<accession>A0A931GHQ1</accession>
<dbReference type="PANTHER" id="PTHR43660">
    <property type="entry name" value="DIPEPTIDYL CARBOXYPEPTIDASE"/>
    <property type="match status" value="1"/>
</dbReference>
<dbReference type="SUPFAM" id="SSF55486">
    <property type="entry name" value="Metalloproteases ('zincins'), catalytic domain"/>
    <property type="match status" value="1"/>
</dbReference>
<evidence type="ECO:0000313" key="10">
    <source>
        <dbReference type="Proteomes" id="UP000625033"/>
    </source>
</evidence>
<keyword evidence="2 7" id="KW-0645">Protease</keyword>
<evidence type="ECO:0000256" key="2">
    <source>
        <dbReference type="ARBA" id="ARBA00022670"/>
    </source>
</evidence>
<protein>
    <submittedName>
        <fullName evidence="9">Peptidyl-dipeptidase Dcp</fullName>
        <ecNumber evidence="9">3.4.15.5</ecNumber>
    </submittedName>
</protein>
<dbReference type="Proteomes" id="UP000625033">
    <property type="component" value="Unassembled WGS sequence"/>
</dbReference>
<keyword evidence="6 7" id="KW-0482">Metalloprotease</keyword>
<dbReference type="InterPro" id="IPR024077">
    <property type="entry name" value="Neurolysin/TOP_dom2"/>
</dbReference>
<evidence type="ECO:0000256" key="7">
    <source>
        <dbReference type="RuleBase" id="RU003435"/>
    </source>
</evidence>
<proteinExistence type="inferred from homology"/>
<dbReference type="Pfam" id="PF01432">
    <property type="entry name" value="Peptidase_M3"/>
    <property type="match status" value="1"/>
</dbReference>
<sequence length="669" mass="73672">MSNPLREPSLLPFGMPDYAVLTAEHYLEAVTAGIREQEAEVQAITTAAGEPTFENTLVPYALSGETLRRALQAFYNVKPSHGTDDLLDAAAEIQSLVTEHHDALHLNADLYARLAAVDAGDLAGEDARLREEILRAFRHAGADVQGTDRRRLKELNAELTQLGSTYSRKLLAGQNAAAVHFEDLVDLTGLSESDVASAAQAAVDAGYDGGYLLTLVLPTGQPLLDRLTQASSRKRLFEASVTRGQAGEHATLDIARRMAELRAERAGILGYSNHAEYVIDAQTAPNLEAVRDQLATLIPRAVENARAEHLALEQYAGLPVHAWDWAYYSGLVKQERYDLDQAALRPWFELNQVLEHGVFEAARRLYGITCHERFDLPVYHPDVRVWEVRNGDGSALGLYLGDFFARATKAGGAWMNSIRDGIGAFGELPVVTNNFNYAPPAPGTPSLLSLDEVRTLFHEFGHALHGLFSEARYPQLAGTHVPRDFVEYPSQVNEMWALHPELVAGYARHVETGAALPDGTLEKIEAAALWGEGYATTEYLSAAVLDLAWHSLGPGETVEDPLAFEDEALRDAGLDPDLVPSRYRTGYFKHIFDGGYAAGYYSYIWSEILDADTVDWFTENGGLQRACGDEFRSQLLSRGNTRDPMDSFRAVRGRDPRVEPLLIRRGLTD</sequence>
<organism evidence="9 10">
    <name type="scientific">Zhihengliuella flava</name>
    <dbReference type="NCBI Taxonomy" id="1285193"/>
    <lineage>
        <taxon>Bacteria</taxon>
        <taxon>Bacillati</taxon>
        <taxon>Actinomycetota</taxon>
        <taxon>Actinomycetes</taxon>
        <taxon>Micrococcales</taxon>
        <taxon>Micrococcaceae</taxon>
        <taxon>Zhihengliuella</taxon>
    </lineage>
</organism>
<dbReference type="EMBL" id="JADOTZ010000001">
    <property type="protein sequence ID" value="MBG6083466.1"/>
    <property type="molecule type" value="Genomic_DNA"/>
</dbReference>
<dbReference type="GO" id="GO:0006508">
    <property type="term" value="P:proteolysis"/>
    <property type="evidence" value="ECO:0007669"/>
    <property type="project" value="UniProtKB-KW"/>
</dbReference>
<comment type="cofactor">
    <cofactor evidence="7">
        <name>Zn(2+)</name>
        <dbReference type="ChEBI" id="CHEBI:29105"/>
    </cofactor>
    <text evidence="7">Binds 1 zinc ion.</text>
</comment>
<keyword evidence="10" id="KW-1185">Reference proteome</keyword>
<evidence type="ECO:0000256" key="6">
    <source>
        <dbReference type="ARBA" id="ARBA00023049"/>
    </source>
</evidence>
<comment type="caution">
    <text evidence="9">The sequence shown here is derived from an EMBL/GenBank/DDBJ whole genome shotgun (WGS) entry which is preliminary data.</text>
</comment>
<reference evidence="9" key="1">
    <citation type="submission" date="2020-11" db="EMBL/GenBank/DDBJ databases">
        <title>Sequencing the genomes of 1000 actinobacteria strains.</title>
        <authorList>
            <person name="Klenk H.-P."/>
        </authorList>
    </citation>
    <scope>NUCLEOTIDE SEQUENCE</scope>
    <source>
        <strain evidence="9">DSM 26152</strain>
    </source>
</reference>
<dbReference type="RefSeq" id="WP_196834899.1">
    <property type="nucleotide sequence ID" value="NZ_JADOTZ010000001.1"/>
</dbReference>
<evidence type="ECO:0000256" key="5">
    <source>
        <dbReference type="ARBA" id="ARBA00022833"/>
    </source>
</evidence>
<dbReference type="CDD" id="cd06456">
    <property type="entry name" value="M3A_DCP"/>
    <property type="match status" value="1"/>
</dbReference>
<keyword evidence="4 7" id="KW-0378">Hydrolase</keyword>
<dbReference type="InterPro" id="IPR001567">
    <property type="entry name" value="Pept_M3A_M3B_dom"/>
</dbReference>
<evidence type="ECO:0000259" key="8">
    <source>
        <dbReference type="Pfam" id="PF01432"/>
    </source>
</evidence>
<dbReference type="GO" id="GO:0004222">
    <property type="term" value="F:metalloendopeptidase activity"/>
    <property type="evidence" value="ECO:0007669"/>
    <property type="project" value="InterPro"/>
</dbReference>
<dbReference type="GO" id="GO:0008241">
    <property type="term" value="F:peptidyl-dipeptidase activity"/>
    <property type="evidence" value="ECO:0007669"/>
    <property type="project" value="UniProtKB-EC"/>
</dbReference>
<keyword evidence="5 7" id="KW-0862">Zinc</keyword>
<evidence type="ECO:0000256" key="1">
    <source>
        <dbReference type="ARBA" id="ARBA00006040"/>
    </source>
</evidence>
<evidence type="ECO:0000313" key="9">
    <source>
        <dbReference type="EMBL" id="MBG6083466.1"/>
    </source>
</evidence>
<evidence type="ECO:0000256" key="4">
    <source>
        <dbReference type="ARBA" id="ARBA00022801"/>
    </source>
</evidence>
<comment type="similarity">
    <text evidence="1 7">Belongs to the peptidase M3 family.</text>
</comment>
<dbReference type="GO" id="GO:0005829">
    <property type="term" value="C:cytosol"/>
    <property type="evidence" value="ECO:0007669"/>
    <property type="project" value="TreeGrafter"/>
</dbReference>
<dbReference type="InterPro" id="IPR034005">
    <property type="entry name" value="M3A_DCP"/>
</dbReference>
<dbReference type="GO" id="GO:0004180">
    <property type="term" value="F:carboxypeptidase activity"/>
    <property type="evidence" value="ECO:0007669"/>
    <property type="project" value="UniProtKB-KW"/>
</dbReference>
<evidence type="ECO:0000256" key="3">
    <source>
        <dbReference type="ARBA" id="ARBA00022723"/>
    </source>
</evidence>
<name>A0A931GHQ1_9MICC</name>
<feature type="domain" description="Peptidase M3A/M3B catalytic" evidence="8">
    <location>
        <begin position="228"/>
        <end position="665"/>
    </location>
</feature>
<dbReference type="Gene3D" id="1.10.1370.10">
    <property type="entry name" value="Neurolysin, domain 3"/>
    <property type="match status" value="1"/>
</dbReference>
<dbReference type="Gene3D" id="3.40.390.10">
    <property type="entry name" value="Collagenase (Catalytic Domain)"/>
    <property type="match status" value="1"/>
</dbReference>